<evidence type="ECO:0000259" key="2">
    <source>
        <dbReference type="SMART" id="SM00355"/>
    </source>
</evidence>
<reference evidence="3" key="1">
    <citation type="submission" date="2023-10" db="EMBL/GenBank/DDBJ databases">
        <title>Genome assembly of Pristionchus species.</title>
        <authorList>
            <person name="Yoshida K."/>
            <person name="Sommer R.J."/>
        </authorList>
    </citation>
    <scope>NUCLEOTIDE SEQUENCE</scope>
    <source>
        <strain evidence="3">RS0144</strain>
    </source>
</reference>
<name>A0AAV5U3V4_9BILA</name>
<proteinExistence type="predicted"/>
<evidence type="ECO:0000313" key="3">
    <source>
        <dbReference type="EMBL" id="GMT00930.1"/>
    </source>
</evidence>
<feature type="domain" description="C2H2-type" evidence="2">
    <location>
        <begin position="21"/>
        <end position="44"/>
    </location>
</feature>
<feature type="region of interest" description="Disordered" evidence="1">
    <location>
        <begin position="343"/>
        <end position="362"/>
    </location>
</feature>
<dbReference type="Gene3D" id="3.30.160.60">
    <property type="entry name" value="Classic Zinc Finger"/>
    <property type="match status" value="1"/>
</dbReference>
<feature type="domain" description="C2H2-type" evidence="2">
    <location>
        <begin position="50"/>
        <end position="73"/>
    </location>
</feature>
<dbReference type="Proteomes" id="UP001432027">
    <property type="component" value="Unassembled WGS sequence"/>
</dbReference>
<keyword evidence="4" id="KW-1185">Reference proteome</keyword>
<evidence type="ECO:0000313" key="4">
    <source>
        <dbReference type="Proteomes" id="UP001432027"/>
    </source>
</evidence>
<dbReference type="AlphaFoldDB" id="A0AAV5U3V4"/>
<gene>
    <name evidence="3" type="ORF">PENTCL1PPCAC_23104</name>
</gene>
<protein>
    <recommendedName>
        <fullName evidence="2">C2H2-type domain-containing protein</fullName>
    </recommendedName>
</protein>
<feature type="domain" description="C2H2-type" evidence="2">
    <location>
        <begin position="281"/>
        <end position="306"/>
    </location>
</feature>
<dbReference type="EMBL" id="BTSX01000005">
    <property type="protein sequence ID" value="GMT00930.1"/>
    <property type="molecule type" value="Genomic_DNA"/>
</dbReference>
<organism evidence="3 4">
    <name type="scientific">Pristionchus entomophagus</name>
    <dbReference type="NCBI Taxonomy" id="358040"/>
    <lineage>
        <taxon>Eukaryota</taxon>
        <taxon>Metazoa</taxon>
        <taxon>Ecdysozoa</taxon>
        <taxon>Nematoda</taxon>
        <taxon>Chromadorea</taxon>
        <taxon>Rhabditida</taxon>
        <taxon>Rhabditina</taxon>
        <taxon>Diplogasteromorpha</taxon>
        <taxon>Diplogasteroidea</taxon>
        <taxon>Neodiplogasteridae</taxon>
        <taxon>Pristionchus</taxon>
    </lineage>
</organism>
<evidence type="ECO:0000256" key="1">
    <source>
        <dbReference type="SAM" id="MobiDB-lite"/>
    </source>
</evidence>
<comment type="caution">
    <text evidence="3">The sequence shown here is derived from an EMBL/GenBank/DDBJ whole genome shotgun (WGS) entry which is preliminary data.</text>
</comment>
<sequence length="362" mass="40573">ESVIMLPEEVIICMNRPSMWLKCSECRIIKNGVDDMEVHMKTEHLNWLPFKCPHCGCQRAIHSQMREHLHSSHRSNHTTFHYEDDSTAAVRLRDMMDKTLRDSLIPKRSANEEEEINDAIIAPSGERLEHLRGSRVETCVPLTPSTTPTPDDENFLSRKRLCNTTSADTSSSSYSANGISTVGGRGGVKKVKIEEPEEEEEKNEENEHNRQLAAFLGALLNAGEMNEGETEGVKQLKKVKVKRSRSSTVKNCTKCNKQIKSNEKGAHVSFHLSKDFKMNRFECKIGSCTHGAYRKGSMVNHQQKIHGITIADNSLIHDKQHEMAHLHQAQIIELFGSNETDETAGEVNGLSKKDVMGEGGTA</sequence>
<accession>A0AAV5U3V4</accession>
<dbReference type="InterPro" id="IPR013087">
    <property type="entry name" value="Znf_C2H2_type"/>
</dbReference>
<feature type="non-terminal residue" evidence="3">
    <location>
        <position position="1"/>
    </location>
</feature>
<dbReference type="SMART" id="SM00355">
    <property type="entry name" value="ZnF_C2H2"/>
    <property type="match status" value="3"/>
</dbReference>